<dbReference type="STRING" id="436010.A0A166DNR3"/>
<feature type="region of interest" description="Disordered" evidence="1">
    <location>
        <begin position="574"/>
        <end position="614"/>
    </location>
</feature>
<reference evidence="2 3" key="1">
    <citation type="journal article" date="2016" name="Mol. Biol. Evol.">
        <title>Comparative Genomics of Early-Diverging Mushroom-Forming Fungi Provides Insights into the Origins of Lignocellulose Decay Capabilities.</title>
        <authorList>
            <person name="Nagy L.G."/>
            <person name="Riley R."/>
            <person name="Tritt A."/>
            <person name="Adam C."/>
            <person name="Daum C."/>
            <person name="Floudas D."/>
            <person name="Sun H."/>
            <person name="Yadav J.S."/>
            <person name="Pangilinan J."/>
            <person name="Larsson K.H."/>
            <person name="Matsuura K."/>
            <person name="Barry K."/>
            <person name="Labutti K."/>
            <person name="Kuo R."/>
            <person name="Ohm R.A."/>
            <person name="Bhattacharya S.S."/>
            <person name="Shirouzu T."/>
            <person name="Yoshinaga Y."/>
            <person name="Martin F.M."/>
            <person name="Grigoriev I.V."/>
            <person name="Hibbett D.S."/>
        </authorList>
    </citation>
    <scope>NUCLEOTIDE SEQUENCE [LARGE SCALE GENOMIC DNA]</scope>
    <source>
        <strain evidence="2 3">CBS 109695</strain>
    </source>
</reference>
<accession>A0A166DNR3</accession>
<dbReference type="InterPro" id="IPR041078">
    <property type="entry name" value="Plavaka"/>
</dbReference>
<evidence type="ECO:0000313" key="2">
    <source>
        <dbReference type="EMBL" id="KZP14914.1"/>
    </source>
</evidence>
<protein>
    <submittedName>
        <fullName evidence="2">Uncharacterized protein</fullName>
    </submittedName>
</protein>
<feature type="compositionally biased region" description="Low complexity" evidence="1">
    <location>
        <begin position="598"/>
        <end position="607"/>
    </location>
</feature>
<dbReference type="AlphaFoldDB" id="A0A166DNR3"/>
<dbReference type="OrthoDB" id="2418900at2759"/>
<evidence type="ECO:0000313" key="3">
    <source>
        <dbReference type="Proteomes" id="UP000076532"/>
    </source>
</evidence>
<evidence type="ECO:0000256" key="1">
    <source>
        <dbReference type="SAM" id="MobiDB-lite"/>
    </source>
</evidence>
<dbReference type="Pfam" id="PF18759">
    <property type="entry name" value="Plavaka"/>
    <property type="match status" value="1"/>
</dbReference>
<gene>
    <name evidence="2" type="ORF">FIBSPDRAFT_751149</name>
</gene>
<dbReference type="EMBL" id="KV417611">
    <property type="protein sequence ID" value="KZP14914.1"/>
    <property type="molecule type" value="Genomic_DNA"/>
</dbReference>
<dbReference type="Proteomes" id="UP000076532">
    <property type="component" value="Unassembled WGS sequence"/>
</dbReference>
<sequence>WPFANMSIYLMMDWMHTGSSMKSVGEVDKLSQSVLSHPEFKLEDISGFSARTQNKIYDASDKPDAEKSGDQDRPDAMLGDGWIESTVDITIPLGLKHHSETEQCEKERILTVHGLHHRPLLDVMKAAVADASSRWFHYFPFRCFWKTPSGEQVRCYDEAYTSDAWLKAHDELQRQPNEPDCKLEKVILGLMFWSDSTHLSSFGDAKVWPIYMYFGNLSKYMRCKPSCGAAHHVAYIPPLPADIGDKIPAGTHKRDIMTHCKRELFHAVWDKLLDDDFVHSYKHGFIGLCSDGVWRRFYPRMFSYSADYPEKILIAGIRSLGKHPCPRCFVTISDCDKIGLAKDTTQRRNNPREYTSWLRSCLITARDLVYKVGKSISSAVVQAKLGGGKGVGYGSWHPVMNIFAEKLGINPYAMLVVDMLHEFELGVWKYVFVHLIRLLHAALAPGHLVDELDRRYRQVPTFGRSTIRRFSISASAMKKLAARNYEDLLQCAIPVFEGLLPGYHNAIVLTLLYRLAEWHALAKLRLHTEPTRIHLAKTTVEVGKELRRFRDDTCENIKTTALLKEEAARARAKARRDAKKAAASEDVADAGAQSQKTASAPKKASAPPAKPRRAKKLKKLFDLNNSKTHNLPDYAPMIKDFGTTDSFSSQVGELEHRRSKGFFPRTSKKKYHLQMTKLERRQTRLWRARRAFEASERGRHSHHPRFSDNDQTPTAPDDKRYIMGSSEKHYQDLFSFDRGGDPAAKNHILARRRGGEYDGDEEVFSNEDHNYLRICDNRVYSVQTLGVNYTTYDVRRDRDTINPRTHCDVMVASPDTSAKAHRFWYARVLGICYVWVCDDRPGSPNRAAQRVDFLWIRWFGMVDGHSHGLRVARLPKVGFIKEQDASPTFGFLDPSLVVRACHLIPAFIGGRTTDLLNATTTAARVFGEVDDWEAFYVNIFADRDMFMREVGQGVGHFAFHQHGEAASTESNDTDEDMEDVPRETSGEEREDADGDEDADSDEDADEDADSDESDEDEDSEEDSSDEEFGEDDDIDEVAEDDDLF</sequence>
<feature type="region of interest" description="Disordered" evidence="1">
    <location>
        <begin position="964"/>
        <end position="1044"/>
    </location>
</feature>
<keyword evidence="3" id="KW-1185">Reference proteome</keyword>
<feature type="compositionally biased region" description="Acidic residues" evidence="1">
    <location>
        <begin position="988"/>
        <end position="1044"/>
    </location>
</feature>
<organism evidence="2 3">
    <name type="scientific">Athelia psychrophila</name>
    <dbReference type="NCBI Taxonomy" id="1759441"/>
    <lineage>
        <taxon>Eukaryota</taxon>
        <taxon>Fungi</taxon>
        <taxon>Dikarya</taxon>
        <taxon>Basidiomycota</taxon>
        <taxon>Agaricomycotina</taxon>
        <taxon>Agaricomycetes</taxon>
        <taxon>Agaricomycetidae</taxon>
        <taxon>Atheliales</taxon>
        <taxon>Atheliaceae</taxon>
        <taxon>Athelia</taxon>
    </lineage>
</organism>
<feature type="non-terminal residue" evidence="2">
    <location>
        <position position="1"/>
    </location>
</feature>
<proteinExistence type="predicted"/>
<feature type="region of interest" description="Disordered" evidence="1">
    <location>
        <begin position="56"/>
        <end position="79"/>
    </location>
</feature>
<feature type="compositionally biased region" description="Basic and acidic residues" evidence="1">
    <location>
        <begin position="58"/>
        <end position="75"/>
    </location>
</feature>
<name>A0A166DNR3_9AGAM</name>
<feature type="region of interest" description="Disordered" evidence="1">
    <location>
        <begin position="693"/>
        <end position="717"/>
    </location>
</feature>